<keyword evidence="3" id="KW-1185">Reference proteome</keyword>
<sequence length="75" mass="7921">MATLYIRDVPDDVADELKARAAAEGVSLSAYVAAQLSRVASRPTNEQIVRGLRNQDRSGGPTAVQVVQAVRAGRG</sequence>
<dbReference type="GO" id="GO:0006355">
    <property type="term" value="P:regulation of DNA-templated transcription"/>
    <property type="evidence" value="ECO:0007669"/>
    <property type="project" value="InterPro"/>
</dbReference>
<name>J1HCH7_9ACTO</name>
<dbReference type="EMBL" id="AKFT01000125">
    <property type="protein sequence ID" value="EJF43440.1"/>
    <property type="molecule type" value="Genomic_DNA"/>
</dbReference>
<comment type="caution">
    <text evidence="2">The sequence shown here is derived from an EMBL/GenBank/DDBJ whole genome shotgun (WGS) entry which is preliminary data.</text>
</comment>
<feature type="domain" description="Antitoxin FitA-like ribbon-helix-helix" evidence="1">
    <location>
        <begin position="2"/>
        <end position="39"/>
    </location>
</feature>
<evidence type="ECO:0000313" key="3">
    <source>
        <dbReference type="Proteomes" id="UP000002941"/>
    </source>
</evidence>
<dbReference type="RefSeq" id="WP_008731857.1">
    <property type="nucleotide sequence ID" value="NZ_AKFT01000125.1"/>
</dbReference>
<dbReference type="SUPFAM" id="SSF47598">
    <property type="entry name" value="Ribbon-helix-helix"/>
    <property type="match status" value="1"/>
</dbReference>
<dbReference type="AlphaFoldDB" id="J1HCH7"/>
<dbReference type="InterPro" id="IPR053853">
    <property type="entry name" value="FitA-like_RHH"/>
</dbReference>
<evidence type="ECO:0000259" key="1">
    <source>
        <dbReference type="Pfam" id="PF22513"/>
    </source>
</evidence>
<organism evidence="2 3">
    <name type="scientific">Actinomyces massiliensis F0489</name>
    <dbReference type="NCBI Taxonomy" id="1125718"/>
    <lineage>
        <taxon>Bacteria</taxon>
        <taxon>Bacillati</taxon>
        <taxon>Actinomycetota</taxon>
        <taxon>Actinomycetes</taxon>
        <taxon>Actinomycetales</taxon>
        <taxon>Actinomycetaceae</taxon>
        <taxon>Actinomyces</taxon>
    </lineage>
</organism>
<dbReference type="OrthoDB" id="7107936at2"/>
<dbReference type="eggNOG" id="ENOG5030VPA">
    <property type="taxonomic scope" value="Bacteria"/>
</dbReference>
<protein>
    <submittedName>
        <fullName evidence="2">Putative toxin-antitoxin system, antitoxin component, ribbon-helix-helix domain protein</fullName>
    </submittedName>
</protein>
<reference evidence="2 3" key="1">
    <citation type="submission" date="2012-05" db="EMBL/GenBank/DDBJ databases">
        <authorList>
            <person name="Harkins D.M."/>
            <person name="Madupu R."/>
            <person name="Durkin A.S."/>
            <person name="Torralba M."/>
            <person name="Methe B."/>
            <person name="Sutton G.G."/>
            <person name="Nelson K.E."/>
        </authorList>
    </citation>
    <scope>NUCLEOTIDE SEQUENCE [LARGE SCALE GENOMIC DNA]</scope>
    <source>
        <strain evidence="2 3">F0489</strain>
    </source>
</reference>
<dbReference type="InterPro" id="IPR010985">
    <property type="entry name" value="Ribbon_hlx_hlx"/>
</dbReference>
<dbReference type="PATRIC" id="fig|1125718.3.peg.1649"/>
<evidence type="ECO:0000313" key="2">
    <source>
        <dbReference type="EMBL" id="EJF43440.1"/>
    </source>
</evidence>
<accession>J1HCH7</accession>
<proteinExistence type="predicted"/>
<gene>
    <name evidence="2" type="ORF">HMPREF1318_2316</name>
</gene>
<dbReference type="Proteomes" id="UP000002941">
    <property type="component" value="Unassembled WGS sequence"/>
</dbReference>
<dbReference type="Pfam" id="PF22513">
    <property type="entry name" value="FitA-like_RHH"/>
    <property type="match status" value="1"/>
</dbReference>